<evidence type="ECO:0000259" key="10">
    <source>
        <dbReference type="Pfam" id="PF01406"/>
    </source>
</evidence>
<accession>A0A1F6CJS9</accession>
<dbReference type="PRINTS" id="PR00983">
    <property type="entry name" value="TRNASYNTHCYS"/>
</dbReference>
<comment type="cofactor">
    <cofactor evidence="9">
        <name>Zn(2+)</name>
        <dbReference type="ChEBI" id="CHEBI:29105"/>
    </cofactor>
    <text evidence="9">Binds 1 zinc ion per subunit.</text>
</comment>
<feature type="binding site" evidence="9">
    <location>
        <position position="283"/>
    </location>
    <ligand>
        <name>ATP</name>
        <dbReference type="ChEBI" id="CHEBI:30616"/>
    </ligand>
</feature>
<dbReference type="EC" id="6.1.1.16" evidence="9"/>
<dbReference type="GO" id="GO:0004817">
    <property type="term" value="F:cysteine-tRNA ligase activity"/>
    <property type="evidence" value="ECO:0007669"/>
    <property type="project" value="UniProtKB-UniRule"/>
</dbReference>
<dbReference type="Proteomes" id="UP000176445">
    <property type="component" value="Unassembled WGS sequence"/>
</dbReference>
<feature type="domain" description="Cysteinyl-tRNA ligase anticodon binding" evidence="11">
    <location>
        <begin position="425"/>
        <end position="466"/>
    </location>
</feature>
<reference evidence="12 13" key="1">
    <citation type="journal article" date="2016" name="Nat. Commun.">
        <title>Thousands of microbial genomes shed light on interconnected biogeochemical processes in an aquifer system.</title>
        <authorList>
            <person name="Anantharaman K."/>
            <person name="Brown C.T."/>
            <person name="Hug L.A."/>
            <person name="Sharon I."/>
            <person name="Castelle C.J."/>
            <person name="Probst A.J."/>
            <person name="Thomas B.C."/>
            <person name="Singh A."/>
            <person name="Wilkins M.J."/>
            <person name="Karaoz U."/>
            <person name="Brodie E.L."/>
            <person name="Williams K.H."/>
            <person name="Hubbard S.S."/>
            <person name="Banfield J.F."/>
        </authorList>
    </citation>
    <scope>NUCLEOTIDE SEQUENCE [LARGE SCALE GENOMIC DNA]</scope>
</reference>
<evidence type="ECO:0000313" key="13">
    <source>
        <dbReference type="Proteomes" id="UP000176445"/>
    </source>
</evidence>
<dbReference type="InterPro" id="IPR056411">
    <property type="entry name" value="CysS_C"/>
</dbReference>
<sequence>MYFHNTLGNEKQEFTSAPHAKEVRMYNCGPTVYGRQHIGNLSMFVFTDILRRTLEYNGYAVKQAINFTDFGHLTSDADEGDDKMTKGLKREGLALSLENMRALGEKYANLFLKDIRALNIETDKTIFPRASDHVPAQIAMIKTLEEKGYAYRAKGGVYFDTARFPDYGKLGTINLAGLQEGARVKAAADKRNPTDFLLWKSSRKIGWDSPWGKGFPGWHIECSAMIRATLGTQIDIHTGGIEHIPVHHNNEIAQSESATGKKPLARFWLHRAHLQLEGAKIAKSEGHVVYLSDILERGFHPLALRYLLLGAHYRTNSNFTWEALSAAQTAYGRLLAFRLSYKDAEPGAVSRRWSMKCMERINDDLDTAGALAMLWDMVRDASLSPAVLLATLFDVDKVLGLQLEDPDSAARALAANYMQEEVGAGDIPENIQALVNERNKARQDKDWQRADELRLQIEAAGYELEDTAGNSSRIFKQ</sequence>
<evidence type="ECO:0000256" key="8">
    <source>
        <dbReference type="ARBA" id="ARBA00023146"/>
    </source>
</evidence>
<dbReference type="InterPro" id="IPR014729">
    <property type="entry name" value="Rossmann-like_a/b/a_fold"/>
</dbReference>
<evidence type="ECO:0000313" key="12">
    <source>
        <dbReference type="EMBL" id="OGG49405.1"/>
    </source>
</evidence>
<keyword evidence="8 9" id="KW-0030">Aminoacyl-tRNA synthetase</keyword>
<comment type="caution">
    <text evidence="9">Lacks conserved residue(s) required for the propagation of feature annotation.</text>
</comment>
<gene>
    <name evidence="9" type="primary">cysS</name>
    <name evidence="12" type="ORF">A2704_04285</name>
</gene>
<dbReference type="GO" id="GO:0008270">
    <property type="term" value="F:zinc ion binding"/>
    <property type="evidence" value="ECO:0007669"/>
    <property type="project" value="UniProtKB-UniRule"/>
</dbReference>
<organism evidence="12 13">
    <name type="scientific">Candidatus Kaiserbacteria bacterium RIFCSPHIGHO2_01_FULL_54_36b</name>
    <dbReference type="NCBI Taxonomy" id="1798483"/>
    <lineage>
        <taxon>Bacteria</taxon>
        <taxon>Candidatus Kaiseribacteriota</taxon>
    </lineage>
</organism>
<dbReference type="EMBL" id="MFKW01000075">
    <property type="protein sequence ID" value="OGG49405.1"/>
    <property type="molecule type" value="Genomic_DNA"/>
</dbReference>
<keyword evidence="4 9" id="KW-0547">Nucleotide-binding</keyword>
<feature type="short sequence motif" description="'HIGH' region" evidence="9">
    <location>
        <begin position="30"/>
        <end position="40"/>
    </location>
</feature>
<dbReference type="NCBIfam" id="TIGR00435">
    <property type="entry name" value="cysS"/>
    <property type="match status" value="1"/>
</dbReference>
<feature type="binding site" evidence="9">
    <location>
        <position position="28"/>
    </location>
    <ligand>
        <name>Zn(2+)</name>
        <dbReference type="ChEBI" id="CHEBI:29105"/>
    </ligand>
</feature>
<dbReference type="GO" id="GO:0005829">
    <property type="term" value="C:cytosol"/>
    <property type="evidence" value="ECO:0007669"/>
    <property type="project" value="TreeGrafter"/>
</dbReference>
<feature type="binding site" evidence="9">
    <location>
        <position position="247"/>
    </location>
    <ligand>
        <name>Zn(2+)</name>
        <dbReference type="ChEBI" id="CHEBI:29105"/>
    </ligand>
</feature>
<evidence type="ECO:0000256" key="3">
    <source>
        <dbReference type="ARBA" id="ARBA00022723"/>
    </source>
</evidence>
<keyword evidence="2 9" id="KW-0436">Ligase</keyword>
<keyword evidence="3 9" id="KW-0479">Metal-binding</keyword>
<feature type="binding site" evidence="9">
    <location>
        <position position="222"/>
    </location>
    <ligand>
        <name>Zn(2+)</name>
        <dbReference type="ChEBI" id="CHEBI:29105"/>
    </ligand>
</feature>
<dbReference type="Gene3D" id="3.40.50.620">
    <property type="entry name" value="HUPs"/>
    <property type="match status" value="1"/>
</dbReference>
<feature type="binding site" evidence="9">
    <location>
        <position position="251"/>
    </location>
    <ligand>
        <name>Zn(2+)</name>
        <dbReference type="ChEBI" id="CHEBI:29105"/>
    </ligand>
</feature>
<comment type="subcellular location">
    <subcellularLocation>
        <location evidence="9">Cytoplasm</location>
    </subcellularLocation>
</comment>
<dbReference type="SUPFAM" id="SSF52374">
    <property type="entry name" value="Nucleotidylyl transferase"/>
    <property type="match status" value="1"/>
</dbReference>
<evidence type="ECO:0000256" key="5">
    <source>
        <dbReference type="ARBA" id="ARBA00022833"/>
    </source>
</evidence>
<feature type="domain" description="tRNA synthetases class I catalytic" evidence="10">
    <location>
        <begin position="19"/>
        <end position="328"/>
    </location>
</feature>
<comment type="similarity">
    <text evidence="9">Belongs to the class-I aminoacyl-tRNA synthetase family.</text>
</comment>
<protein>
    <recommendedName>
        <fullName evidence="9">Cysteine--tRNA ligase</fullName>
        <ecNumber evidence="9">6.1.1.16</ecNumber>
    </recommendedName>
    <alternativeName>
        <fullName evidence="9">Cysteinyl-tRNA synthetase</fullName>
        <shortName evidence="9">CysRS</shortName>
    </alternativeName>
</protein>
<dbReference type="SUPFAM" id="SSF47323">
    <property type="entry name" value="Anticodon-binding domain of a subclass of class I aminoacyl-tRNA synthetases"/>
    <property type="match status" value="1"/>
</dbReference>
<keyword evidence="5 9" id="KW-0862">Zinc</keyword>
<evidence type="ECO:0000259" key="11">
    <source>
        <dbReference type="Pfam" id="PF23493"/>
    </source>
</evidence>
<dbReference type="InterPro" id="IPR009080">
    <property type="entry name" value="tRNAsynth_Ia_anticodon-bd"/>
</dbReference>
<evidence type="ECO:0000256" key="4">
    <source>
        <dbReference type="ARBA" id="ARBA00022741"/>
    </source>
</evidence>
<proteinExistence type="inferred from homology"/>
<keyword evidence="9" id="KW-0963">Cytoplasm</keyword>
<dbReference type="PANTHER" id="PTHR10890">
    <property type="entry name" value="CYSTEINYL-TRNA SYNTHETASE"/>
    <property type="match status" value="1"/>
</dbReference>
<comment type="subunit">
    <text evidence="1 9">Monomer.</text>
</comment>
<evidence type="ECO:0000256" key="2">
    <source>
        <dbReference type="ARBA" id="ARBA00022598"/>
    </source>
</evidence>
<keyword evidence="6 9" id="KW-0067">ATP-binding</keyword>
<dbReference type="AlphaFoldDB" id="A0A1F6CJS9"/>
<dbReference type="HAMAP" id="MF_00041">
    <property type="entry name" value="Cys_tRNA_synth"/>
    <property type="match status" value="1"/>
</dbReference>
<dbReference type="InterPro" id="IPR024909">
    <property type="entry name" value="Cys-tRNA/MSH_ligase"/>
</dbReference>
<dbReference type="Gene3D" id="1.20.120.1910">
    <property type="entry name" value="Cysteine-tRNA ligase, C-terminal anti-codon recognition domain"/>
    <property type="match status" value="1"/>
</dbReference>
<evidence type="ECO:0000256" key="7">
    <source>
        <dbReference type="ARBA" id="ARBA00022917"/>
    </source>
</evidence>
<dbReference type="Pfam" id="PF01406">
    <property type="entry name" value="tRNA-synt_1e"/>
    <property type="match status" value="1"/>
</dbReference>
<evidence type="ECO:0000256" key="9">
    <source>
        <dbReference type="HAMAP-Rule" id="MF_00041"/>
    </source>
</evidence>
<name>A0A1F6CJS9_9BACT</name>
<dbReference type="InterPro" id="IPR032678">
    <property type="entry name" value="tRNA-synt_1_cat_dom"/>
</dbReference>
<dbReference type="GO" id="GO:0005524">
    <property type="term" value="F:ATP binding"/>
    <property type="evidence" value="ECO:0007669"/>
    <property type="project" value="UniProtKB-UniRule"/>
</dbReference>
<evidence type="ECO:0000256" key="6">
    <source>
        <dbReference type="ARBA" id="ARBA00022840"/>
    </source>
</evidence>
<keyword evidence="7 9" id="KW-0648">Protein biosynthesis</keyword>
<comment type="catalytic activity">
    <reaction evidence="9">
        <text>tRNA(Cys) + L-cysteine + ATP = L-cysteinyl-tRNA(Cys) + AMP + diphosphate</text>
        <dbReference type="Rhea" id="RHEA:17773"/>
        <dbReference type="Rhea" id="RHEA-COMP:9661"/>
        <dbReference type="Rhea" id="RHEA-COMP:9679"/>
        <dbReference type="ChEBI" id="CHEBI:30616"/>
        <dbReference type="ChEBI" id="CHEBI:33019"/>
        <dbReference type="ChEBI" id="CHEBI:35235"/>
        <dbReference type="ChEBI" id="CHEBI:78442"/>
        <dbReference type="ChEBI" id="CHEBI:78517"/>
        <dbReference type="ChEBI" id="CHEBI:456215"/>
        <dbReference type="EC" id="6.1.1.16"/>
    </reaction>
</comment>
<comment type="caution">
    <text evidence="12">The sequence shown here is derived from an EMBL/GenBank/DDBJ whole genome shotgun (WGS) entry which is preliminary data.</text>
</comment>
<evidence type="ECO:0000256" key="1">
    <source>
        <dbReference type="ARBA" id="ARBA00011245"/>
    </source>
</evidence>
<dbReference type="InterPro" id="IPR015803">
    <property type="entry name" value="Cys-tRNA-ligase"/>
</dbReference>
<dbReference type="Pfam" id="PF23493">
    <property type="entry name" value="CysS_C"/>
    <property type="match status" value="1"/>
</dbReference>
<dbReference type="PANTHER" id="PTHR10890:SF3">
    <property type="entry name" value="CYSTEINE--TRNA LIGASE, CYTOPLASMIC"/>
    <property type="match status" value="1"/>
</dbReference>
<dbReference type="GO" id="GO:0006423">
    <property type="term" value="P:cysteinyl-tRNA aminoacylation"/>
    <property type="evidence" value="ECO:0007669"/>
    <property type="project" value="UniProtKB-UniRule"/>
</dbReference>